<evidence type="ECO:0000259" key="1">
    <source>
        <dbReference type="PROSITE" id="PS50943"/>
    </source>
</evidence>
<proteinExistence type="predicted"/>
<dbReference type="InterPro" id="IPR010982">
    <property type="entry name" value="Lambda_DNA-bd_dom_sf"/>
</dbReference>
<dbReference type="SUPFAM" id="SSF47413">
    <property type="entry name" value="lambda repressor-like DNA-binding domains"/>
    <property type="match status" value="1"/>
</dbReference>
<dbReference type="PROSITE" id="PS50943">
    <property type="entry name" value="HTH_CROC1"/>
    <property type="match status" value="1"/>
</dbReference>
<dbReference type="InterPro" id="IPR001387">
    <property type="entry name" value="Cro/C1-type_HTH"/>
</dbReference>
<sequence length="69" mass="8178">MKEITELRRKVKSYMKKNKISYREFGKLCNVPHTTIHLLVTEGKNFQFDSAIKVIKVLGSFEINYKRKT</sequence>
<reference evidence="2" key="1">
    <citation type="journal article" date="2015" name="Nature">
        <title>Complex archaea that bridge the gap between prokaryotes and eukaryotes.</title>
        <authorList>
            <person name="Spang A."/>
            <person name="Saw J.H."/>
            <person name="Jorgensen S.L."/>
            <person name="Zaremba-Niedzwiedzka K."/>
            <person name="Martijn J."/>
            <person name="Lind A.E."/>
            <person name="van Eijk R."/>
            <person name="Schleper C."/>
            <person name="Guy L."/>
            <person name="Ettema T.J."/>
        </authorList>
    </citation>
    <scope>NUCLEOTIDE SEQUENCE</scope>
</reference>
<protein>
    <recommendedName>
        <fullName evidence="1">HTH cro/C1-type domain-containing protein</fullName>
    </recommendedName>
</protein>
<gene>
    <name evidence="2" type="ORF">LCGC14_0549660</name>
</gene>
<feature type="domain" description="HTH cro/C1-type" evidence="1">
    <location>
        <begin position="11"/>
        <end position="66"/>
    </location>
</feature>
<comment type="caution">
    <text evidence="2">The sequence shown here is derived from an EMBL/GenBank/DDBJ whole genome shotgun (WGS) entry which is preliminary data.</text>
</comment>
<organism evidence="2">
    <name type="scientific">marine sediment metagenome</name>
    <dbReference type="NCBI Taxonomy" id="412755"/>
    <lineage>
        <taxon>unclassified sequences</taxon>
        <taxon>metagenomes</taxon>
        <taxon>ecological metagenomes</taxon>
    </lineage>
</organism>
<name>A0A0F9RV30_9ZZZZ</name>
<dbReference type="EMBL" id="LAZR01000751">
    <property type="protein sequence ID" value="KKN58674.1"/>
    <property type="molecule type" value="Genomic_DNA"/>
</dbReference>
<evidence type="ECO:0000313" key="2">
    <source>
        <dbReference type="EMBL" id="KKN58674.1"/>
    </source>
</evidence>
<dbReference type="GO" id="GO:0003677">
    <property type="term" value="F:DNA binding"/>
    <property type="evidence" value="ECO:0007669"/>
    <property type="project" value="InterPro"/>
</dbReference>
<dbReference type="AlphaFoldDB" id="A0A0F9RV30"/>
<accession>A0A0F9RV30</accession>